<dbReference type="Gene3D" id="3.30.420.10">
    <property type="entry name" value="Ribonuclease H-like superfamily/Ribonuclease H"/>
    <property type="match status" value="1"/>
</dbReference>
<dbReference type="InterPro" id="IPR050275">
    <property type="entry name" value="PGM_Phosphatase"/>
</dbReference>
<dbReference type="Pfam" id="PF00300">
    <property type="entry name" value="His_Phos_1"/>
    <property type="match status" value="1"/>
</dbReference>
<dbReference type="InterPro" id="IPR014636">
    <property type="entry name" value="RNaseH/PGlycerate_mutase"/>
</dbReference>
<keyword evidence="4" id="KW-1185">Reference proteome</keyword>
<dbReference type="InterPro" id="IPR012337">
    <property type="entry name" value="RNaseH-like_sf"/>
</dbReference>
<proteinExistence type="predicted"/>
<dbReference type="Proteomes" id="UP001500653">
    <property type="component" value="Unassembled WGS sequence"/>
</dbReference>
<dbReference type="InterPro" id="IPR029033">
    <property type="entry name" value="His_PPase_superfam"/>
</dbReference>
<dbReference type="RefSeq" id="WP_253866094.1">
    <property type="nucleotide sequence ID" value="NZ_BAAALN010000012.1"/>
</dbReference>
<dbReference type="PROSITE" id="PS50879">
    <property type="entry name" value="RNASE_H_1"/>
    <property type="match status" value="1"/>
</dbReference>
<dbReference type="SUPFAM" id="SSF53098">
    <property type="entry name" value="Ribonuclease H-like"/>
    <property type="match status" value="1"/>
</dbReference>
<dbReference type="InterPro" id="IPR013078">
    <property type="entry name" value="His_Pase_superF_clade-1"/>
</dbReference>
<dbReference type="PANTHER" id="PTHR48100">
    <property type="entry name" value="BROAD-SPECIFICITY PHOSPHATASE YOR283W-RELATED"/>
    <property type="match status" value="1"/>
</dbReference>
<dbReference type="PANTHER" id="PTHR48100:SF62">
    <property type="entry name" value="GLUCOSYL-3-PHOSPHOGLYCERATE PHOSPHATASE"/>
    <property type="match status" value="1"/>
</dbReference>
<reference evidence="4" key="1">
    <citation type="journal article" date="2019" name="Int. J. Syst. Evol. Microbiol.">
        <title>The Global Catalogue of Microorganisms (GCM) 10K type strain sequencing project: providing services to taxonomists for standard genome sequencing and annotation.</title>
        <authorList>
            <consortium name="The Broad Institute Genomics Platform"/>
            <consortium name="The Broad Institute Genome Sequencing Center for Infectious Disease"/>
            <person name="Wu L."/>
            <person name="Ma J."/>
        </authorList>
    </citation>
    <scope>NUCLEOTIDE SEQUENCE [LARGE SCALE GENOMIC DNA]</scope>
    <source>
        <strain evidence="4">JCM 13023</strain>
    </source>
</reference>
<feature type="compositionally biased region" description="Low complexity" evidence="1">
    <location>
        <begin position="167"/>
        <end position="190"/>
    </location>
</feature>
<evidence type="ECO:0000313" key="4">
    <source>
        <dbReference type="Proteomes" id="UP001500653"/>
    </source>
</evidence>
<dbReference type="CDD" id="cd09279">
    <property type="entry name" value="RNase_HI_like"/>
    <property type="match status" value="1"/>
</dbReference>
<dbReference type="InterPro" id="IPR002156">
    <property type="entry name" value="RNaseH_domain"/>
</dbReference>
<accession>A0ABP4H007</accession>
<evidence type="ECO:0000313" key="3">
    <source>
        <dbReference type="EMBL" id="GAA1245751.1"/>
    </source>
</evidence>
<organism evidence="3 4">
    <name type="scientific">Prauserella halophila</name>
    <dbReference type="NCBI Taxonomy" id="185641"/>
    <lineage>
        <taxon>Bacteria</taxon>
        <taxon>Bacillati</taxon>
        <taxon>Actinomycetota</taxon>
        <taxon>Actinomycetes</taxon>
        <taxon>Pseudonocardiales</taxon>
        <taxon>Pseudonocardiaceae</taxon>
        <taxon>Prauserella</taxon>
    </lineage>
</organism>
<dbReference type="EMBL" id="BAAALN010000012">
    <property type="protein sequence ID" value="GAA1245751.1"/>
    <property type="molecule type" value="Genomic_DNA"/>
</dbReference>
<name>A0ABP4H007_9PSEU</name>
<dbReference type="SUPFAM" id="SSF53254">
    <property type="entry name" value="Phosphoglycerate mutase-like"/>
    <property type="match status" value="1"/>
</dbReference>
<dbReference type="PIRSF" id="PIRSF036922">
    <property type="entry name" value="RNaseH_PGAM"/>
    <property type="match status" value="1"/>
</dbReference>
<feature type="domain" description="RNase H type-1" evidence="2">
    <location>
        <begin position="1"/>
        <end position="141"/>
    </location>
</feature>
<protein>
    <submittedName>
        <fullName evidence="3">Bifunctional RNase H/acid phosphatase</fullName>
    </submittedName>
</protein>
<dbReference type="InterPro" id="IPR036397">
    <property type="entry name" value="RNaseH_sf"/>
</dbReference>
<comment type="caution">
    <text evidence="3">The sequence shown here is derived from an EMBL/GenBank/DDBJ whole genome shotgun (WGS) entry which is preliminary data.</text>
</comment>
<dbReference type="Pfam" id="PF13456">
    <property type="entry name" value="RVT_3"/>
    <property type="match status" value="1"/>
</dbReference>
<dbReference type="CDD" id="cd07067">
    <property type="entry name" value="HP_PGM_like"/>
    <property type="match status" value="1"/>
</dbReference>
<gene>
    <name evidence="3" type="ORF">GCM10009676_34630</name>
</gene>
<sequence length="399" mass="41857">MSGHVVVEADGGSRGNPGPAGYGAVVKDADTGEVLAERAVGIGTATNNVAEYSGLVAGLEAAAAAGASTVDVKMDSKLVVEQMCGRWKIKNAALQPLALEARDLAGRFDRVRYEWIPRAKNSHADRLANEAMDTQASGGAAEPEPAAEAEQAALPLNEPAKADTAKADTAAAATAGSANAGGAPTGWTGATGTPTRLLLVRHGQTEMSVDRRYSGLGDVALTETGRWQAQAVAKRLAGMDDVRDADPVIVASPLTRASATAQAVAEALGTSMETLQPLRETDFGAWEGLTFAEASRRHPDVHSRWMSDTSVPPPDGESFDVVYARVQQAYDRLIQQYAGRTVVVVSHVTPIKMLLRLALDGGASLLFRLHLDPASLSIADFYPDGNASVRLVNDVSHLR</sequence>
<dbReference type="Gene3D" id="3.40.50.1240">
    <property type="entry name" value="Phosphoglycerate mutase-like"/>
    <property type="match status" value="1"/>
</dbReference>
<feature type="region of interest" description="Disordered" evidence="1">
    <location>
        <begin position="160"/>
        <end position="190"/>
    </location>
</feature>
<evidence type="ECO:0000256" key="1">
    <source>
        <dbReference type="SAM" id="MobiDB-lite"/>
    </source>
</evidence>
<dbReference type="NCBIfam" id="NF005567">
    <property type="entry name" value="PRK07238.1"/>
    <property type="match status" value="1"/>
</dbReference>
<dbReference type="SMART" id="SM00855">
    <property type="entry name" value="PGAM"/>
    <property type="match status" value="1"/>
</dbReference>
<feature type="region of interest" description="Disordered" evidence="1">
    <location>
        <begin position="1"/>
        <end position="20"/>
    </location>
</feature>
<evidence type="ECO:0000259" key="2">
    <source>
        <dbReference type="PROSITE" id="PS50879"/>
    </source>
</evidence>